<reference evidence="2 3" key="1">
    <citation type="journal article" date="2019" name="Commun. Biol.">
        <title>The bagworm genome reveals a unique fibroin gene that provides high tensile strength.</title>
        <authorList>
            <person name="Kono N."/>
            <person name="Nakamura H."/>
            <person name="Ohtoshi R."/>
            <person name="Tomita M."/>
            <person name="Numata K."/>
            <person name="Arakawa K."/>
        </authorList>
    </citation>
    <scope>NUCLEOTIDE SEQUENCE [LARGE SCALE GENOMIC DNA]</scope>
</reference>
<feature type="region of interest" description="Disordered" evidence="1">
    <location>
        <begin position="90"/>
        <end position="209"/>
    </location>
</feature>
<evidence type="ECO:0000313" key="2">
    <source>
        <dbReference type="EMBL" id="GBP30516.1"/>
    </source>
</evidence>
<accession>A0A4C1UWX9</accession>
<dbReference type="AlphaFoldDB" id="A0A4C1UWX9"/>
<dbReference type="Proteomes" id="UP000299102">
    <property type="component" value="Unassembled WGS sequence"/>
</dbReference>
<feature type="compositionally biased region" description="Low complexity" evidence="1">
    <location>
        <begin position="97"/>
        <end position="113"/>
    </location>
</feature>
<sequence length="209" mass="22870">MARAPPARRFYAPYVDCGKTLVINAGVSTRGNSDLSFCSHASHNWLSQTTFFPNCANPSVAVGVEEVAGTATRGAVSYRCRPTKTLCLKSKRRSHRQTTPARRATLAAARDATYSNSVRPRPAAQRHKSPTRARDVLMDRPPEAIACATRPIRPSAAARRPTPTTERSQPPHPRVTRDVIPARAAGSWESPCRARSHTLGRHKPTDKLS</sequence>
<protein>
    <submittedName>
        <fullName evidence="2">Uncharacterized protein</fullName>
    </submittedName>
</protein>
<proteinExistence type="predicted"/>
<organism evidence="2 3">
    <name type="scientific">Eumeta variegata</name>
    <name type="common">Bagworm moth</name>
    <name type="synonym">Eumeta japonica</name>
    <dbReference type="NCBI Taxonomy" id="151549"/>
    <lineage>
        <taxon>Eukaryota</taxon>
        <taxon>Metazoa</taxon>
        <taxon>Ecdysozoa</taxon>
        <taxon>Arthropoda</taxon>
        <taxon>Hexapoda</taxon>
        <taxon>Insecta</taxon>
        <taxon>Pterygota</taxon>
        <taxon>Neoptera</taxon>
        <taxon>Endopterygota</taxon>
        <taxon>Lepidoptera</taxon>
        <taxon>Glossata</taxon>
        <taxon>Ditrysia</taxon>
        <taxon>Tineoidea</taxon>
        <taxon>Psychidae</taxon>
        <taxon>Oiketicinae</taxon>
        <taxon>Eumeta</taxon>
    </lineage>
</organism>
<evidence type="ECO:0000256" key="1">
    <source>
        <dbReference type="SAM" id="MobiDB-lite"/>
    </source>
</evidence>
<evidence type="ECO:0000313" key="3">
    <source>
        <dbReference type="Proteomes" id="UP000299102"/>
    </source>
</evidence>
<dbReference type="EMBL" id="BGZK01000234">
    <property type="protein sequence ID" value="GBP30516.1"/>
    <property type="molecule type" value="Genomic_DNA"/>
</dbReference>
<comment type="caution">
    <text evidence="2">The sequence shown here is derived from an EMBL/GenBank/DDBJ whole genome shotgun (WGS) entry which is preliminary data.</text>
</comment>
<name>A0A4C1UWX9_EUMVA</name>
<feature type="compositionally biased region" description="Low complexity" evidence="1">
    <location>
        <begin position="148"/>
        <end position="165"/>
    </location>
</feature>
<gene>
    <name evidence="2" type="ORF">EVAR_94696_1</name>
</gene>
<keyword evidence="3" id="KW-1185">Reference proteome</keyword>
<feature type="compositionally biased region" description="Basic and acidic residues" evidence="1">
    <location>
        <begin position="132"/>
        <end position="142"/>
    </location>
</feature>